<name>A0A0P1BNK5_9BASI</name>
<protein>
    <submittedName>
        <fullName evidence="1">Uncharacterized protein</fullName>
    </submittedName>
</protein>
<dbReference type="EMBL" id="CCYA01000270">
    <property type="protein sequence ID" value="CEH18462.1"/>
    <property type="molecule type" value="Genomic_DNA"/>
</dbReference>
<proteinExistence type="predicted"/>
<dbReference type="AlphaFoldDB" id="A0A0P1BNK5"/>
<dbReference type="Proteomes" id="UP000054845">
    <property type="component" value="Unassembled WGS sequence"/>
</dbReference>
<sequence>MSGTSGKGKPPITVAFLPGTSSPGALLSFRQPAMTKATCYARLNQRQRQPQPGPVGQVHLVADL</sequence>
<reference evidence="1 2" key="1">
    <citation type="submission" date="2014-09" db="EMBL/GenBank/DDBJ databases">
        <authorList>
            <person name="Magalhaes I.L.F."/>
            <person name="Oliveira U."/>
            <person name="Santos F.R."/>
            <person name="Vidigal T.H.D.A."/>
            <person name="Brescovit A.D."/>
            <person name="Santos A.J."/>
        </authorList>
    </citation>
    <scope>NUCLEOTIDE SEQUENCE [LARGE SCALE GENOMIC DNA]</scope>
</reference>
<keyword evidence="2" id="KW-1185">Reference proteome</keyword>
<accession>A0A0P1BNK5</accession>
<evidence type="ECO:0000313" key="2">
    <source>
        <dbReference type="Proteomes" id="UP000054845"/>
    </source>
</evidence>
<organism evidence="1 2">
    <name type="scientific">Ceraceosorus bombacis</name>
    <dbReference type="NCBI Taxonomy" id="401625"/>
    <lineage>
        <taxon>Eukaryota</taxon>
        <taxon>Fungi</taxon>
        <taxon>Dikarya</taxon>
        <taxon>Basidiomycota</taxon>
        <taxon>Ustilaginomycotina</taxon>
        <taxon>Exobasidiomycetes</taxon>
        <taxon>Ceraceosorales</taxon>
        <taxon>Ceraceosoraceae</taxon>
        <taxon>Ceraceosorus</taxon>
    </lineage>
</organism>
<evidence type="ECO:0000313" key="1">
    <source>
        <dbReference type="EMBL" id="CEH18462.1"/>
    </source>
</evidence>